<organism evidence="1 2">
    <name type="scientific">Thanatephorus cucumeris (strain AG1-IA)</name>
    <name type="common">Rice sheath blight fungus</name>
    <name type="synonym">Rhizoctonia solani</name>
    <dbReference type="NCBI Taxonomy" id="983506"/>
    <lineage>
        <taxon>Eukaryota</taxon>
        <taxon>Fungi</taxon>
        <taxon>Dikarya</taxon>
        <taxon>Basidiomycota</taxon>
        <taxon>Agaricomycotina</taxon>
        <taxon>Agaricomycetes</taxon>
        <taxon>Cantharellales</taxon>
        <taxon>Ceratobasidiaceae</taxon>
        <taxon>Rhizoctonia</taxon>
        <taxon>Rhizoctonia solani AG-1</taxon>
    </lineage>
</organism>
<keyword evidence="2" id="KW-1185">Reference proteome</keyword>
<dbReference type="HOGENOM" id="CLU_1074342_0_0_1"/>
<dbReference type="EMBL" id="AFRT01001119">
    <property type="protein sequence ID" value="ELU41143.1"/>
    <property type="molecule type" value="Genomic_DNA"/>
</dbReference>
<sequence length="259" mass="29025">MAISAATYSPRGRRYITIVLATNIKHVIYHSLVVRYNKSYHKRSWAARPMLAWSGVLSGLAESLPRYMRYSARGRLCNSIYSTVLSWSNAEPKATELDIKSRVQEHHAPLGQTHSSNIHSPSTHIPSSLSVLFYPPPSAQPRNPPLPKSHRISYTTSLPNHVLHVQHYTKQAARIRLSPNASEPSDDRPFRFSTIVARTGPAPTSSCTGEKRRFGAYLPLDETPIHSSRTIRPTSSFTVLDRQISPPLSSRTITHIEVE</sequence>
<dbReference type="AlphaFoldDB" id="L8WWH6"/>
<proteinExistence type="predicted"/>
<name>L8WWH6_THACA</name>
<protein>
    <submittedName>
        <fullName evidence="1">Uncharacterized protein</fullName>
    </submittedName>
</protein>
<dbReference type="Proteomes" id="UP000011668">
    <property type="component" value="Unassembled WGS sequence"/>
</dbReference>
<gene>
    <name evidence="1" type="ORF">AG1IA_04827</name>
</gene>
<accession>L8WWH6</accession>
<reference evidence="1 2" key="1">
    <citation type="journal article" date="2013" name="Nat. Commun.">
        <title>The evolution and pathogenic mechanisms of the rice sheath blight pathogen.</title>
        <authorList>
            <person name="Zheng A."/>
            <person name="Lin R."/>
            <person name="Xu L."/>
            <person name="Qin P."/>
            <person name="Tang C."/>
            <person name="Ai P."/>
            <person name="Zhang D."/>
            <person name="Liu Y."/>
            <person name="Sun Z."/>
            <person name="Feng H."/>
            <person name="Wang Y."/>
            <person name="Chen Y."/>
            <person name="Liang X."/>
            <person name="Fu R."/>
            <person name="Li Q."/>
            <person name="Zhang J."/>
            <person name="Yu X."/>
            <person name="Xie Z."/>
            <person name="Ding L."/>
            <person name="Guan P."/>
            <person name="Tang J."/>
            <person name="Liang Y."/>
            <person name="Wang S."/>
            <person name="Deng Q."/>
            <person name="Li S."/>
            <person name="Zhu J."/>
            <person name="Wang L."/>
            <person name="Liu H."/>
            <person name="Li P."/>
        </authorList>
    </citation>
    <scope>NUCLEOTIDE SEQUENCE [LARGE SCALE GENOMIC DNA]</scope>
    <source>
        <strain evidence="2">AG-1 IA</strain>
    </source>
</reference>
<evidence type="ECO:0000313" key="2">
    <source>
        <dbReference type="Proteomes" id="UP000011668"/>
    </source>
</evidence>
<evidence type="ECO:0000313" key="1">
    <source>
        <dbReference type="EMBL" id="ELU41143.1"/>
    </source>
</evidence>
<comment type="caution">
    <text evidence="1">The sequence shown here is derived from an EMBL/GenBank/DDBJ whole genome shotgun (WGS) entry which is preliminary data.</text>
</comment>